<keyword evidence="2" id="KW-1185">Reference proteome</keyword>
<reference evidence="1 2" key="1">
    <citation type="submission" date="2022-06" db="EMBL/GenBank/DDBJ databases">
        <title>New Species of the Genus Actinoplanes, ActinopZanes ferrugineus.</title>
        <authorList>
            <person name="Ding P."/>
        </authorList>
    </citation>
    <scope>NUCLEOTIDE SEQUENCE [LARGE SCALE GENOMIC DNA]</scope>
    <source>
        <strain evidence="1 2">TRM88003</strain>
    </source>
</reference>
<dbReference type="Proteomes" id="UP001523369">
    <property type="component" value="Unassembled WGS sequence"/>
</dbReference>
<sequence>MRPVLSMTADDNRNIRETTSRLLGSFSSAFFCYADAAGAARVNIEAQFPSRIPT</sequence>
<organism evidence="1 2">
    <name type="scientific">Paractinoplanes aksuensis</name>
    <dbReference type="NCBI Taxonomy" id="2939490"/>
    <lineage>
        <taxon>Bacteria</taxon>
        <taxon>Bacillati</taxon>
        <taxon>Actinomycetota</taxon>
        <taxon>Actinomycetes</taxon>
        <taxon>Micromonosporales</taxon>
        <taxon>Micromonosporaceae</taxon>
        <taxon>Paractinoplanes</taxon>
    </lineage>
</organism>
<protein>
    <submittedName>
        <fullName evidence="1">Uncharacterized protein</fullName>
    </submittedName>
</protein>
<name>A0ABT1DSR6_9ACTN</name>
<comment type="caution">
    <text evidence="1">The sequence shown here is derived from an EMBL/GenBank/DDBJ whole genome shotgun (WGS) entry which is preliminary data.</text>
</comment>
<evidence type="ECO:0000313" key="1">
    <source>
        <dbReference type="EMBL" id="MCO8273890.1"/>
    </source>
</evidence>
<accession>A0ABT1DSR6</accession>
<proteinExistence type="predicted"/>
<evidence type="ECO:0000313" key="2">
    <source>
        <dbReference type="Proteomes" id="UP001523369"/>
    </source>
</evidence>
<dbReference type="RefSeq" id="WP_253239967.1">
    <property type="nucleotide sequence ID" value="NZ_JAMYJR010000027.1"/>
</dbReference>
<dbReference type="EMBL" id="JAMYJR010000027">
    <property type="protein sequence ID" value="MCO8273890.1"/>
    <property type="molecule type" value="Genomic_DNA"/>
</dbReference>
<gene>
    <name evidence="1" type="ORF">M1L60_25155</name>
</gene>